<dbReference type="Proteomes" id="UP001157006">
    <property type="component" value="Chromosome 2"/>
</dbReference>
<dbReference type="PANTHER" id="PTHR31672:SF13">
    <property type="entry name" value="F-BOX PROTEIN CPR30-LIKE"/>
    <property type="match status" value="1"/>
</dbReference>
<proteinExistence type="predicted"/>
<dbReference type="Pfam" id="PF00646">
    <property type="entry name" value="F-box"/>
    <property type="match status" value="1"/>
</dbReference>
<dbReference type="InterPro" id="IPR036047">
    <property type="entry name" value="F-box-like_dom_sf"/>
</dbReference>
<name>A0AAV0ZK79_VICFA</name>
<dbReference type="CDD" id="cd22157">
    <property type="entry name" value="F-box_AtFBW1-like"/>
    <property type="match status" value="1"/>
</dbReference>
<accession>A0AAV0ZK79</accession>
<dbReference type="SUPFAM" id="SSF81383">
    <property type="entry name" value="F-box domain"/>
    <property type="match status" value="1"/>
</dbReference>
<evidence type="ECO:0000313" key="2">
    <source>
        <dbReference type="EMBL" id="CAI8596282.1"/>
    </source>
</evidence>
<feature type="domain" description="F-box" evidence="1">
    <location>
        <begin position="13"/>
        <end position="59"/>
    </location>
</feature>
<protein>
    <recommendedName>
        <fullName evidence="1">F-box domain-containing protein</fullName>
    </recommendedName>
</protein>
<dbReference type="SMART" id="SM00256">
    <property type="entry name" value="FBOX"/>
    <property type="match status" value="1"/>
</dbReference>
<sequence length="155" mass="17743">MASHIQRANPNISDSLPTLPFDLISEILSKLPVKCLLQFRCVCKLWNSLIFDHKFTRKHLNGSTTRSSLQCLSYHTPSSRFILKSFSIQSIFKDIATKITQHEFSSNNVFGYNIHDIVGCCDGILCLANYYKPLIVLYNPSIRKFKQLSPFDNPK</sequence>
<dbReference type="AlphaFoldDB" id="A0AAV0ZK79"/>
<dbReference type="EMBL" id="OX451737">
    <property type="protein sequence ID" value="CAI8596282.1"/>
    <property type="molecule type" value="Genomic_DNA"/>
</dbReference>
<gene>
    <name evidence="2" type="ORF">VFH_II027440</name>
</gene>
<dbReference type="PANTHER" id="PTHR31672">
    <property type="entry name" value="BNACNNG10540D PROTEIN"/>
    <property type="match status" value="1"/>
</dbReference>
<dbReference type="PROSITE" id="PS50181">
    <property type="entry name" value="FBOX"/>
    <property type="match status" value="1"/>
</dbReference>
<evidence type="ECO:0000259" key="1">
    <source>
        <dbReference type="PROSITE" id="PS50181"/>
    </source>
</evidence>
<evidence type="ECO:0000313" key="3">
    <source>
        <dbReference type="Proteomes" id="UP001157006"/>
    </source>
</evidence>
<dbReference type="InterPro" id="IPR001810">
    <property type="entry name" value="F-box_dom"/>
</dbReference>
<keyword evidence="3" id="KW-1185">Reference proteome</keyword>
<dbReference type="InterPro" id="IPR050796">
    <property type="entry name" value="SCF_F-box_component"/>
</dbReference>
<dbReference type="Gene3D" id="1.20.1280.50">
    <property type="match status" value="1"/>
</dbReference>
<organism evidence="2 3">
    <name type="scientific">Vicia faba</name>
    <name type="common">Broad bean</name>
    <name type="synonym">Faba vulgaris</name>
    <dbReference type="NCBI Taxonomy" id="3906"/>
    <lineage>
        <taxon>Eukaryota</taxon>
        <taxon>Viridiplantae</taxon>
        <taxon>Streptophyta</taxon>
        <taxon>Embryophyta</taxon>
        <taxon>Tracheophyta</taxon>
        <taxon>Spermatophyta</taxon>
        <taxon>Magnoliopsida</taxon>
        <taxon>eudicotyledons</taxon>
        <taxon>Gunneridae</taxon>
        <taxon>Pentapetalae</taxon>
        <taxon>rosids</taxon>
        <taxon>fabids</taxon>
        <taxon>Fabales</taxon>
        <taxon>Fabaceae</taxon>
        <taxon>Papilionoideae</taxon>
        <taxon>50 kb inversion clade</taxon>
        <taxon>NPAAA clade</taxon>
        <taxon>Hologalegina</taxon>
        <taxon>IRL clade</taxon>
        <taxon>Fabeae</taxon>
        <taxon>Vicia</taxon>
    </lineage>
</organism>
<reference evidence="2 3" key="1">
    <citation type="submission" date="2023-01" db="EMBL/GenBank/DDBJ databases">
        <authorList>
            <person name="Kreplak J."/>
        </authorList>
    </citation>
    <scope>NUCLEOTIDE SEQUENCE [LARGE SCALE GENOMIC DNA]</scope>
</reference>